<evidence type="ECO:0000313" key="2">
    <source>
        <dbReference type="Proteomes" id="UP001474421"/>
    </source>
</evidence>
<evidence type="ECO:0000313" key="1">
    <source>
        <dbReference type="EMBL" id="KAK9391013.1"/>
    </source>
</evidence>
<reference evidence="1 2" key="1">
    <citation type="journal article" date="2024" name="Proc. Natl. Acad. Sci. U.S.A.">
        <title>The genetic regulatory architecture and epigenomic basis for age-related changes in rattlesnake venom.</title>
        <authorList>
            <person name="Hogan M.P."/>
            <person name="Holding M.L."/>
            <person name="Nystrom G.S."/>
            <person name="Colston T.J."/>
            <person name="Bartlett D.A."/>
            <person name="Mason A.J."/>
            <person name="Ellsworth S.A."/>
            <person name="Rautsaw R.M."/>
            <person name="Lawrence K.C."/>
            <person name="Strickland J.L."/>
            <person name="He B."/>
            <person name="Fraser P."/>
            <person name="Margres M.J."/>
            <person name="Gilbert D.M."/>
            <person name="Gibbs H.L."/>
            <person name="Parkinson C.L."/>
            <person name="Rokyta D.R."/>
        </authorList>
    </citation>
    <scope>NUCLEOTIDE SEQUENCE [LARGE SCALE GENOMIC DNA]</scope>
    <source>
        <strain evidence="1">DRR0105</strain>
    </source>
</reference>
<name>A0AAW1AME2_CROAD</name>
<organism evidence="1 2">
    <name type="scientific">Crotalus adamanteus</name>
    <name type="common">Eastern diamondback rattlesnake</name>
    <dbReference type="NCBI Taxonomy" id="8729"/>
    <lineage>
        <taxon>Eukaryota</taxon>
        <taxon>Metazoa</taxon>
        <taxon>Chordata</taxon>
        <taxon>Craniata</taxon>
        <taxon>Vertebrata</taxon>
        <taxon>Euteleostomi</taxon>
        <taxon>Lepidosauria</taxon>
        <taxon>Squamata</taxon>
        <taxon>Bifurcata</taxon>
        <taxon>Unidentata</taxon>
        <taxon>Episquamata</taxon>
        <taxon>Toxicofera</taxon>
        <taxon>Serpentes</taxon>
        <taxon>Colubroidea</taxon>
        <taxon>Viperidae</taxon>
        <taxon>Crotalinae</taxon>
        <taxon>Crotalus</taxon>
    </lineage>
</organism>
<accession>A0AAW1AME2</accession>
<dbReference type="Proteomes" id="UP001474421">
    <property type="component" value="Unassembled WGS sequence"/>
</dbReference>
<sequence>MYCKSSSSSSSSSSRGWAWTAIGGGPYGYGITDLLIGSGLATVNQPRHLPSLMMRRNKKNPILDWLSPGSTRTTSDAMALGHLNISQ</sequence>
<proteinExistence type="predicted"/>
<dbReference type="EMBL" id="JAOTOJ010000019">
    <property type="protein sequence ID" value="KAK9391013.1"/>
    <property type="molecule type" value="Genomic_DNA"/>
</dbReference>
<dbReference type="AlphaFoldDB" id="A0AAW1AME2"/>
<comment type="caution">
    <text evidence="1">The sequence shown here is derived from an EMBL/GenBank/DDBJ whole genome shotgun (WGS) entry which is preliminary data.</text>
</comment>
<protein>
    <submittedName>
        <fullName evidence="1">Uncharacterized protein</fullName>
    </submittedName>
</protein>
<gene>
    <name evidence="1" type="ORF">NXF25_018343</name>
</gene>
<keyword evidence="2" id="KW-1185">Reference proteome</keyword>